<evidence type="ECO:0000256" key="5">
    <source>
        <dbReference type="ARBA" id="ARBA00022801"/>
    </source>
</evidence>
<evidence type="ECO:0000256" key="10">
    <source>
        <dbReference type="SAM" id="Phobius"/>
    </source>
</evidence>
<evidence type="ECO:0000313" key="12">
    <source>
        <dbReference type="EMBL" id="CAA9890624.1"/>
    </source>
</evidence>
<gene>
    <name evidence="12" type="ORF">METHB2_260003</name>
</gene>
<keyword evidence="13" id="KW-1185">Reference proteome</keyword>
<dbReference type="InterPro" id="IPR000326">
    <property type="entry name" value="PAP2/HPO"/>
</dbReference>
<feature type="transmembrane region" description="Helical" evidence="10">
    <location>
        <begin position="7"/>
        <end position="30"/>
    </location>
</feature>
<evidence type="ECO:0000256" key="3">
    <source>
        <dbReference type="ARBA" id="ARBA00022475"/>
    </source>
</evidence>
<reference evidence="12 13" key="1">
    <citation type="submission" date="2020-02" db="EMBL/GenBank/DDBJ databases">
        <authorList>
            <person name="Hogendoorn C."/>
        </authorList>
    </citation>
    <scope>NUCLEOTIDE SEQUENCE [LARGE SCALE GENOMIC DNA]</scope>
    <source>
        <strain evidence="12">METHB21</strain>
    </source>
</reference>
<evidence type="ECO:0000313" key="13">
    <source>
        <dbReference type="Proteomes" id="UP000494216"/>
    </source>
</evidence>
<feature type="domain" description="Phosphatidic acid phosphatase type 2/haloperoxidase" evidence="11">
    <location>
        <begin position="84"/>
        <end position="196"/>
    </location>
</feature>
<evidence type="ECO:0000256" key="9">
    <source>
        <dbReference type="ARBA" id="ARBA00047594"/>
    </source>
</evidence>
<name>A0A8S0WIM7_9GAMM</name>
<keyword evidence="6 10" id="KW-1133">Transmembrane helix</keyword>
<evidence type="ECO:0000256" key="7">
    <source>
        <dbReference type="ARBA" id="ARBA00023136"/>
    </source>
</evidence>
<comment type="subcellular location">
    <subcellularLocation>
        <location evidence="1">Cell membrane</location>
        <topology evidence="1">Multi-pass membrane protein</topology>
    </subcellularLocation>
</comment>
<evidence type="ECO:0000256" key="1">
    <source>
        <dbReference type="ARBA" id="ARBA00004651"/>
    </source>
</evidence>
<dbReference type="EMBL" id="CADCXN010000054">
    <property type="protein sequence ID" value="CAA9890624.1"/>
    <property type="molecule type" value="Genomic_DNA"/>
</dbReference>
<evidence type="ECO:0000259" key="11">
    <source>
        <dbReference type="SMART" id="SM00014"/>
    </source>
</evidence>
<feature type="transmembrane region" description="Helical" evidence="10">
    <location>
        <begin position="50"/>
        <end position="73"/>
    </location>
</feature>
<protein>
    <recommendedName>
        <fullName evidence="2">undecaprenyl-diphosphate phosphatase</fullName>
        <ecNumber evidence="2">3.6.1.27</ecNumber>
    </recommendedName>
    <alternativeName>
        <fullName evidence="8">Undecaprenyl pyrophosphate phosphatase</fullName>
    </alternativeName>
</protein>
<evidence type="ECO:0000256" key="2">
    <source>
        <dbReference type="ARBA" id="ARBA00012374"/>
    </source>
</evidence>
<comment type="caution">
    <text evidence="12">The sequence shown here is derived from an EMBL/GenBank/DDBJ whole genome shotgun (WGS) entry which is preliminary data.</text>
</comment>
<dbReference type="Pfam" id="PF01569">
    <property type="entry name" value="PAP2"/>
    <property type="match status" value="1"/>
</dbReference>
<dbReference type="AlphaFoldDB" id="A0A8S0WIM7"/>
<dbReference type="SMART" id="SM00014">
    <property type="entry name" value="acidPPc"/>
    <property type="match status" value="1"/>
</dbReference>
<evidence type="ECO:0000256" key="6">
    <source>
        <dbReference type="ARBA" id="ARBA00022989"/>
    </source>
</evidence>
<keyword evidence="5" id="KW-0378">Hydrolase</keyword>
<keyword evidence="4 10" id="KW-0812">Transmembrane</keyword>
<comment type="catalytic activity">
    <reaction evidence="9">
        <text>di-trans,octa-cis-undecaprenyl diphosphate + H2O = di-trans,octa-cis-undecaprenyl phosphate + phosphate + H(+)</text>
        <dbReference type="Rhea" id="RHEA:28094"/>
        <dbReference type="ChEBI" id="CHEBI:15377"/>
        <dbReference type="ChEBI" id="CHEBI:15378"/>
        <dbReference type="ChEBI" id="CHEBI:43474"/>
        <dbReference type="ChEBI" id="CHEBI:58405"/>
        <dbReference type="ChEBI" id="CHEBI:60392"/>
        <dbReference type="EC" id="3.6.1.27"/>
    </reaction>
</comment>
<dbReference type="GO" id="GO:0050380">
    <property type="term" value="F:undecaprenyl-diphosphatase activity"/>
    <property type="evidence" value="ECO:0007669"/>
    <property type="project" value="UniProtKB-EC"/>
</dbReference>
<dbReference type="SUPFAM" id="SSF48317">
    <property type="entry name" value="Acid phosphatase/Vanadium-dependent haloperoxidase"/>
    <property type="match status" value="1"/>
</dbReference>
<feature type="transmembrane region" description="Helical" evidence="10">
    <location>
        <begin position="85"/>
        <end position="105"/>
    </location>
</feature>
<accession>A0A8S0WIM7</accession>
<dbReference type="Gene3D" id="1.20.144.10">
    <property type="entry name" value="Phosphatidic acid phosphatase type 2/haloperoxidase"/>
    <property type="match status" value="2"/>
</dbReference>
<dbReference type="PANTHER" id="PTHR14969">
    <property type="entry name" value="SPHINGOSINE-1-PHOSPHATE PHOSPHOHYDROLASE"/>
    <property type="match status" value="1"/>
</dbReference>
<keyword evidence="3" id="KW-1003">Cell membrane</keyword>
<dbReference type="GO" id="GO:0005886">
    <property type="term" value="C:plasma membrane"/>
    <property type="evidence" value="ECO:0007669"/>
    <property type="project" value="UniProtKB-SubCell"/>
</dbReference>
<evidence type="ECO:0000256" key="4">
    <source>
        <dbReference type="ARBA" id="ARBA00022692"/>
    </source>
</evidence>
<feature type="transmembrane region" description="Helical" evidence="10">
    <location>
        <begin position="181"/>
        <end position="200"/>
    </location>
</feature>
<feature type="transmembrane region" description="Helical" evidence="10">
    <location>
        <begin position="155"/>
        <end position="175"/>
    </location>
</feature>
<dbReference type="Proteomes" id="UP000494216">
    <property type="component" value="Unassembled WGS sequence"/>
</dbReference>
<organism evidence="12 13">
    <name type="scientific">Candidatus Methylobacter favarea</name>
    <dbReference type="NCBI Taxonomy" id="2707345"/>
    <lineage>
        <taxon>Bacteria</taxon>
        <taxon>Pseudomonadati</taxon>
        <taxon>Pseudomonadota</taxon>
        <taxon>Gammaproteobacteria</taxon>
        <taxon>Methylococcales</taxon>
        <taxon>Methylococcaceae</taxon>
        <taxon>Methylobacter</taxon>
    </lineage>
</organism>
<keyword evidence="7 10" id="KW-0472">Membrane</keyword>
<dbReference type="EC" id="3.6.1.27" evidence="2"/>
<proteinExistence type="predicted"/>
<dbReference type="PANTHER" id="PTHR14969:SF62">
    <property type="entry name" value="DECAPRENYLPHOSPHORYL-5-PHOSPHORIBOSE PHOSPHATASE RV3807C-RELATED"/>
    <property type="match status" value="1"/>
</dbReference>
<dbReference type="InterPro" id="IPR036938">
    <property type="entry name" value="PAP2/HPO_sf"/>
</dbReference>
<sequence length="205" mass="22704">MTLFNNCVVGIIGLLIFLAMAAVVYIKQVFWFDEPVLAFFAHYRTPIRDVFFNAVTWAGSLYVLMPIVLAGIFMLKKSGFGDRALFLGLGFGGAMLVTNILKRLLGRARPQFFIDPALLPLDHSFPSGHATHITALMLCLLILHHRFAVPGYSVTAALLLPLAILVALSRVYLQVHFLTDVIAGILVALVWVLLLDCYYWKGPGI</sequence>
<evidence type="ECO:0000256" key="8">
    <source>
        <dbReference type="ARBA" id="ARBA00032707"/>
    </source>
</evidence>
<dbReference type="RefSeq" id="WP_174625551.1">
    <property type="nucleotide sequence ID" value="NZ_CADCXN010000054.1"/>
</dbReference>